<keyword evidence="4 6" id="KW-0238">DNA-binding</keyword>
<keyword evidence="2 6" id="KW-0805">Transcription regulation</keyword>
<feature type="domain" description="RNA polymerase sigma factor 70 region 4 type 2" evidence="9">
    <location>
        <begin position="123"/>
        <end position="175"/>
    </location>
</feature>
<dbReference type="InterPro" id="IPR007627">
    <property type="entry name" value="RNA_pol_sigma70_r2"/>
</dbReference>
<keyword evidence="3 6" id="KW-0731">Sigma factor</keyword>
<dbReference type="CDD" id="cd06171">
    <property type="entry name" value="Sigma70_r4"/>
    <property type="match status" value="1"/>
</dbReference>
<evidence type="ECO:0000256" key="4">
    <source>
        <dbReference type="ARBA" id="ARBA00023125"/>
    </source>
</evidence>
<dbReference type="InterPro" id="IPR013324">
    <property type="entry name" value="RNA_pol_sigma_r3/r4-like"/>
</dbReference>
<evidence type="ECO:0000259" key="8">
    <source>
        <dbReference type="Pfam" id="PF04542"/>
    </source>
</evidence>
<dbReference type="InterPro" id="IPR013249">
    <property type="entry name" value="RNA_pol_sigma70_r4_t2"/>
</dbReference>
<dbReference type="Pfam" id="PF04542">
    <property type="entry name" value="Sigma70_r2"/>
    <property type="match status" value="1"/>
</dbReference>
<dbReference type="PANTHER" id="PTHR43133:SF8">
    <property type="entry name" value="RNA POLYMERASE SIGMA FACTOR HI_1459-RELATED"/>
    <property type="match status" value="1"/>
</dbReference>
<gene>
    <name evidence="10" type="ORF">BJ984_000265</name>
</gene>
<dbReference type="RefSeq" id="WP_179546492.1">
    <property type="nucleotide sequence ID" value="NZ_BSEW01000001.1"/>
</dbReference>
<evidence type="ECO:0000256" key="5">
    <source>
        <dbReference type="ARBA" id="ARBA00023163"/>
    </source>
</evidence>
<evidence type="ECO:0000256" key="1">
    <source>
        <dbReference type="ARBA" id="ARBA00010641"/>
    </source>
</evidence>
<dbReference type="PANTHER" id="PTHR43133">
    <property type="entry name" value="RNA POLYMERASE ECF-TYPE SIGMA FACTO"/>
    <property type="match status" value="1"/>
</dbReference>
<dbReference type="SUPFAM" id="SSF88946">
    <property type="entry name" value="Sigma2 domain of RNA polymerase sigma factors"/>
    <property type="match status" value="1"/>
</dbReference>
<evidence type="ECO:0000256" key="6">
    <source>
        <dbReference type="RuleBase" id="RU000716"/>
    </source>
</evidence>
<protein>
    <recommendedName>
        <fullName evidence="6">RNA polymerase sigma factor</fullName>
    </recommendedName>
</protein>
<dbReference type="InterPro" id="IPR014284">
    <property type="entry name" value="RNA_pol_sigma-70_dom"/>
</dbReference>
<dbReference type="InterPro" id="IPR036388">
    <property type="entry name" value="WH-like_DNA-bd_sf"/>
</dbReference>
<evidence type="ECO:0000256" key="3">
    <source>
        <dbReference type="ARBA" id="ARBA00023082"/>
    </source>
</evidence>
<dbReference type="Pfam" id="PF08281">
    <property type="entry name" value="Sigma70_r4_2"/>
    <property type="match status" value="1"/>
</dbReference>
<keyword evidence="11" id="KW-1185">Reference proteome</keyword>
<evidence type="ECO:0000256" key="2">
    <source>
        <dbReference type="ARBA" id="ARBA00023015"/>
    </source>
</evidence>
<dbReference type="Gene3D" id="1.10.1740.10">
    <property type="match status" value="1"/>
</dbReference>
<dbReference type="Gene3D" id="1.10.10.10">
    <property type="entry name" value="Winged helix-like DNA-binding domain superfamily/Winged helix DNA-binding domain"/>
    <property type="match status" value="1"/>
</dbReference>
<comment type="similarity">
    <text evidence="1 6">Belongs to the sigma-70 factor family. ECF subfamily.</text>
</comment>
<dbReference type="InterPro" id="IPR000838">
    <property type="entry name" value="RNA_pol_sigma70_ECF_CS"/>
</dbReference>
<evidence type="ECO:0000259" key="9">
    <source>
        <dbReference type="Pfam" id="PF08281"/>
    </source>
</evidence>
<comment type="caution">
    <text evidence="10">The sequence shown here is derived from an EMBL/GenBank/DDBJ whole genome shotgun (WGS) entry which is preliminary data.</text>
</comment>
<dbReference type="EMBL" id="JACCBM010000001">
    <property type="protein sequence ID" value="NYD69107.1"/>
    <property type="molecule type" value="Genomic_DNA"/>
</dbReference>
<dbReference type="AlphaFoldDB" id="A0A852SM62"/>
<dbReference type="InterPro" id="IPR039425">
    <property type="entry name" value="RNA_pol_sigma-70-like"/>
</dbReference>
<reference evidence="10 11" key="1">
    <citation type="submission" date="2020-07" db="EMBL/GenBank/DDBJ databases">
        <title>Sequencing the genomes of 1000 actinobacteria strains.</title>
        <authorList>
            <person name="Klenk H.-P."/>
        </authorList>
    </citation>
    <scope>NUCLEOTIDE SEQUENCE [LARGE SCALE GENOMIC DNA]</scope>
    <source>
        <strain evidence="10 11">DSM 26474</strain>
    </source>
</reference>
<evidence type="ECO:0000256" key="7">
    <source>
        <dbReference type="SAM" id="MobiDB-lite"/>
    </source>
</evidence>
<feature type="domain" description="RNA polymerase sigma-70 region 2" evidence="8">
    <location>
        <begin position="28"/>
        <end position="93"/>
    </location>
</feature>
<evidence type="ECO:0000313" key="10">
    <source>
        <dbReference type="EMBL" id="NYD69107.1"/>
    </source>
</evidence>
<dbReference type="GO" id="GO:0003677">
    <property type="term" value="F:DNA binding"/>
    <property type="evidence" value="ECO:0007669"/>
    <property type="project" value="UniProtKB-KW"/>
</dbReference>
<feature type="region of interest" description="Disordered" evidence="7">
    <location>
        <begin position="98"/>
        <end position="124"/>
    </location>
</feature>
<name>A0A852SM62_9MICO</name>
<dbReference type="SUPFAM" id="SSF88659">
    <property type="entry name" value="Sigma3 and sigma4 domains of RNA polymerase sigma factors"/>
    <property type="match status" value="1"/>
</dbReference>
<proteinExistence type="inferred from homology"/>
<dbReference type="InterPro" id="IPR013325">
    <property type="entry name" value="RNA_pol_sigma_r2"/>
</dbReference>
<organism evidence="10 11">
    <name type="scientific">Herbiconiux flava</name>
    <dbReference type="NCBI Taxonomy" id="881268"/>
    <lineage>
        <taxon>Bacteria</taxon>
        <taxon>Bacillati</taxon>
        <taxon>Actinomycetota</taxon>
        <taxon>Actinomycetes</taxon>
        <taxon>Micrococcales</taxon>
        <taxon>Microbacteriaceae</taxon>
        <taxon>Herbiconiux</taxon>
    </lineage>
</organism>
<dbReference type="GO" id="GO:0006352">
    <property type="term" value="P:DNA-templated transcription initiation"/>
    <property type="evidence" value="ECO:0007669"/>
    <property type="project" value="InterPro"/>
</dbReference>
<dbReference type="PROSITE" id="PS01063">
    <property type="entry name" value="SIGMA70_ECF"/>
    <property type="match status" value="1"/>
</dbReference>
<dbReference type="GO" id="GO:0006950">
    <property type="term" value="P:response to stress"/>
    <property type="evidence" value="ECO:0007669"/>
    <property type="project" value="UniProtKB-ARBA"/>
</dbReference>
<keyword evidence="5 6" id="KW-0804">Transcription</keyword>
<accession>A0A852SM62</accession>
<dbReference type="Proteomes" id="UP000549913">
    <property type="component" value="Unassembled WGS sequence"/>
</dbReference>
<dbReference type="NCBIfam" id="TIGR02937">
    <property type="entry name" value="sigma70-ECF"/>
    <property type="match status" value="1"/>
</dbReference>
<dbReference type="GO" id="GO:0016987">
    <property type="term" value="F:sigma factor activity"/>
    <property type="evidence" value="ECO:0007669"/>
    <property type="project" value="UniProtKB-KW"/>
</dbReference>
<evidence type="ECO:0000313" key="11">
    <source>
        <dbReference type="Proteomes" id="UP000549913"/>
    </source>
</evidence>
<sequence>MREPLDEASDRIVAGRAADGDLRAFEVLVRRHGPLMRAYATRVLGSNSEVDDVVQEAFITAWTKLPTLDDLSVVKSWLMRIVNRKAIDRIRARHDDRPLLDWDDETPPEQGPEKQAEAQSQRDQLKGALDRLPEAQRQCWVMKEVGGFSYEEISEELGVPPSTVRGLLARARKTLIREMEEWR</sequence>